<gene>
    <name evidence="2" type="ORF">EURHEDRAFT_399953</name>
</gene>
<feature type="compositionally biased region" description="Basic residues" evidence="1">
    <location>
        <begin position="47"/>
        <end position="56"/>
    </location>
</feature>
<dbReference type="HOGENOM" id="CLU_089680_0_0_1"/>
<dbReference type="Proteomes" id="UP000019804">
    <property type="component" value="Unassembled WGS sequence"/>
</dbReference>
<feature type="region of interest" description="Disordered" evidence="1">
    <location>
        <begin position="1"/>
        <end position="71"/>
    </location>
</feature>
<reference evidence="3" key="1">
    <citation type="journal article" date="2014" name="Nat. Commun.">
        <title>Genomic adaptations of the halophilic Dead Sea filamentous fungus Eurotium rubrum.</title>
        <authorList>
            <person name="Kis-Papo T."/>
            <person name="Weig A.R."/>
            <person name="Riley R."/>
            <person name="Persoh D."/>
            <person name="Salamov A."/>
            <person name="Sun H."/>
            <person name="Lipzen A."/>
            <person name="Wasser S.P."/>
            <person name="Rambold G."/>
            <person name="Grigoriev I.V."/>
            <person name="Nevo E."/>
        </authorList>
    </citation>
    <scope>NUCLEOTIDE SEQUENCE [LARGE SCALE GENOMIC DNA]</scope>
    <source>
        <strain evidence="3">CBS 135680</strain>
    </source>
</reference>
<dbReference type="EMBL" id="KK088413">
    <property type="protein sequence ID" value="EYE98699.1"/>
    <property type="molecule type" value="Genomic_DNA"/>
</dbReference>
<dbReference type="OrthoDB" id="5375264at2759"/>
<dbReference type="RefSeq" id="XP_040642387.1">
    <property type="nucleotide sequence ID" value="XM_040779968.1"/>
</dbReference>
<evidence type="ECO:0000313" key="3">
    <source>
        <dbReference type="Proteomes" id="UP000019804"/>
    </source>
</evidence>
<keyword evidence="3" id="KW-1185">Reference proteome</keyword>
<feature type="compositionally biased region" description="Basic and acidic residues" evidence="1">
    <location>
        <begin position="1"/>
        <end position="19"/>
    </location>
</feature>
<dbReference type="GeneID" id="63695092"/>
<dbReference type="AlphaFoldDB" id="A0A017SQ05"/>
<accession>A0A017SQ05</accession>
<protein>
    <recommendedName>
        <fullName evidence="4">Myb-like domain-containing protein</fullName>
    </recommendedName>
</protein>
<evidence type="ECO:0008006" key="4">
    <source>
        <dbReference type="Google" id="ProtNLM"/>
    </source>
</evidence>
<proteinExistence type="predicted"/>
<evidence type="ECO:0000256" key="1">
    <source>
        <dbReference type="SAM" id="MobiDB-lite"/>
    </source>
</evidence>
<evidence type="ECO:0000313" key="2">
    <source>
        <dbReference type="EMBL" id="EYE98699.1"/>
    </source>
</evidence>
<name>A0A017SQ05_ASPRC</name>
<sequence>MSDTERILISEIKTEKHEEEDTVPVTPKKRDKKTTDASGDEDGCPTKKTKKSRTKKTGPLGPISTTLDEASGEDKMIIRLKEVEGKTWPEIRKIMEETTGAKLGGSTVQVRYARMKAKFSVFETDDEPRLFQSKKEVEERFEQEKWRKIADSIEAKGGCKYPSAVVQKKFKELTKKGNGVCVAATAMEGRTEPRI</sequence>
<organism evidence="2 3">
    <name type="scientific">Aspergillus ruber (strain CBS 135680)</name>
    <dbReference type="NCBI Taxonomy" id="1388766"/>
    <lineage>
        <taxon>Eukaryota</taxon>
        <taxon>Fungi</taxon>
        <taxon>Dikarya</taxon>
        <taxon>Ascomycota</taxon>
        <taxon>Pezizomycotina</taxon>
        <taxon>Eurotiomycetes</taxon>
        <taxon>Eurotiomycetidae</taxon>
        <taxon>Eurotiales</taxon>
        <taxon>Aspergillaceae</taxon>
        <taxon>Aspergillus</taxon>
        <taxon>Aspergillus subgen. Aspergillus</taxon>
    </lineage>
</organism>
<dbReference type="STRING" id="1388766.A0A017SQ05"/>